<name>A0ABR7WCQ2_9ACTN</name>
<evidence type="ECO:0000256" key="2">
    <source>
        <dbReference type="ARBA" id="ARBA00022759"/>
    </source>
</evidence>
<dbReference type="SUPFAM" id="SSF52980">
    <property type="entry name" value="Restriction endonuclease-like"/>
    <property type="match status" value="1"/>
</dbReference>
<evidence type="ECO:0000256" key="1">
    <source>
        <dbReference type="ARBA" id="ARBA00022722"/>
    </source>
</evidence>
<dbReference type="Gene3D" id="3.40.960.10">
    <property type="entry name" value="VSR Endonuclease"/>
    <property type="match status" value="1"/>
</dbReference>
<evidence type="ECO:0000313" key="8">
    <source>
        <dbReference type="EMBL" id="MBD1320573.1"/>
    </source>
</evidence>
<proteinExistence type="inferred from homology"/>
<protein>
    <submittedName>
        <fullName evidence="8">DNA mismatch endonuclease Vsr</fullName>
    </submittedName>
</protein>
<keyword evidence="9" id="KW-1185">Reference proteome</keyword>
<evidence type="ECO:0000256" key="5">
    <source>
        <dbReference type="ARBA" id="ARBA00023204"/>
    </source>
</evidence>
<comment type="similarity">
    <text evidence="6">Belongs to the Vsr family.</text>
</comment>
<evidence type="ECO:0000256" key="7">
    <source>
        <dbReference type="SAM" id="MobiDB-lite"/>
    </source>
</evidence>
<sequence>MSYRPPASSESVRSRMSEQRRRDTAAELRVRRRLHARSVRFRVDVKPESDLRAKGDIVWRGLKLIVFIDGCFWHGCPEHATRPRANAEWWAEKLDNNVRRDRRTDADLSDRDWHVLRFWEHEDPNEVADVICAKLDELRSAGRSQRFSSRAPEAQRRGR</sequence>
<dbReference type="GO" id="GO:0004519">
    <property type="term" value="F:endonuclease activity"/>
    <property type="evidence" value="ECO:0007669"/>
    <property type="project" value="UniProtKB-KW"/>
</dbReference>
<dbReference type="InterPro" id="IPR004603">
    <property type="entry name" value="DNA_mismatch_endonuc_vsr"/>
</dbReference>
<evidence type="ECO:0000256" key="4">
    <source>
        <dbReference type="ARBA" id="ARBA00022801"/>
    </source>
</evidence>
<dbReference type="NCBIfam" id="TIGR00632">
    <property type="entry name" value="vsr"/>
    <property type="match status" value="1"/>
</dbReference>
<feature type="region of interest" description="Disordered" evidence="7">
    <location>
        <begin position="1"/>
        <end position="24"/>
    </location>
</feature>
<keyword evidence="1" id="KW-0540">Nuclease</keyword>
<dbReference type="EMBL" id="JACWMS010000002">
    <property type="protein sequence ID" value="MBD1320573.1"/>
    <property type="molecule type" value="Genomic_DNA"/>
</dbReference>
<evidence type="ECO:0000256" key="6">
    <source>
        <dbReference type="ARBA" id="ARBA00029466"/>
    </source>
</evidence>
<dbReference type="InterPro" id="IPR011335">
    <property type="entry name" value="Restrct_endonuc-II-like"/>
</dbReference>
<organism evidence="8 9">
    <name type="scientific">Gordonia hankookensis</name>
    <dbReference type="NCBI Taxonomy" id="589403"/>
    <lineage>
        <taxon>Bacteria</taxon>
        <taxon>Bacillati</taxon>
        <taxon>Actinomycetota</taxon>
        <taxon>Actinomycetes</taxon>
        <taxon>Mycobacteriales</taxon>
        <taxon>Gordoniaceae</taxon>
        <taxon>Gordonia</taxon>
    </lineage>
</organism>
<keyword evidence="5" id="KW-0234">DNA repair</keyword>
<comment type="caution">
    <text evidence="8">The sequence shown here is derived from an EMBL/GenBank/DDBJ whole genome shotgun (WGS) entry which is preliminary data.</text>
</comment>
<dbReference type="Proteomes" id="UP000602395">
    <property type="component" value="Unassembled WGS sequence"/>
</dbReference>
<keyword evidence="2 8" id="KW-0255">Endonuclease</keyword>
<evidence type="ECO:0000313" key="9">
    <source>
        <dbReference type="Proteomes" id="UP000602395"/>
    </source>
</evidence>
<keyword evidence="3" id="KW-0227">DNA damage</keyword>
<accession>A0ABR7WCQ2</accession>
<dbReference type="Pfam" id="PF03852">
    <property type="entry name" value="Vsr"/>
    <property type="match status" value="1"/>
</dbReference>
<dbReference type="RefSeq" id="WP_190267196.1">
    <property type="nucleotide sequence ID" value="NZ_BAABAD010000004.1"/>
</dbReference>
<keyword evidence="4" id="KW-0378">Hydrolase</keyword>
<evidence type="ECO:0000256" key="3">
    <source>
        <dbReference type="ARBA" id="ARBA00022763"/>
    </source>
</evidence>
<gene>
    <name evidence="8" type="primary">vsr</name>
    <name evidence="8" type="ORF">IDF66_13380</name>
</gene>
<feature type="compositionally biased region" description="Basic and acidic residues" evidence="7">
    <location>
        <begin position="12"/>
        <end position="24"/>
    </location>
</feature>
<reference evidence="8 9" key="1">
    <citation type="submission" date="2020-09" db="EMBL/GenBank/DDBJ databases">
        <title>Novel species in genus Gordonia.</title>
        <authorList>
            <person name="Zhang G."/>
        </authorList>
    </citation>
    <scope>NUCLEOTIDE SEQUENCE [LARGE SCALE GENOMIC DNA]</scope>
    <source>
        <strain evidence="8 9">ON-33</strain>
    </source>
</reference>